<keyword evidence="1" id="KW-0805">Transcription regulation</keyword>
<dbReference type="KEGG" id="vvy:VVA1171"/>
<accession>Q7MD65</accession>
<dbReference type="GO" id="GO:0000976">
    <property type="term" value="F:transcription cis-regulatory region binding"/>
    <property type="evidence" value="ECO:0007669"/>
    <property type="project" value="TreeGrafter"/>
</dbReference>
<evidence type="ECO:0000256" key="1">
    <source>
        <dbReference type="ARBA" id="ARBA00023015"/>
    </source>
</evidence>
<feature type="domain" description="HTH araC/xylS-type" evidence="4">
    <location>
        <begin position="174"/>
        <end position="271"/>
    </location>
</feature>
<keyword evidence="3" id="KW-0804">Transcription</keyword>
<evidence type="ECO:0000256" key="3">
    <source>
        <dbReference type="ARBA" id="ARBA00023163"/>
    </source>
</evidence>
<dbReference type="InterPro" id="IPR020449">
    <property type="entry name" value="Tscrpt_reg_AraC-type_HTH"/>
</dbReference>
<dbReference type="PANTHER" id="PTHR47894:SF1">
    <property type="entry name" value="HTH-TYPE TRANSCRIPTIONAL REGULATOR VQSM"/>
    <property type="match status" value="1"/>
</dbReference>
<evidence type="ECO:0000259" key="4">
    <source>
        <dbReference type="PROSITE" id="PS01124"/>
    </source>
</evidence>
<proteinExistence type="predicted"/>
<protein>
    <recommendedName>
        <fullName evidence="4">HTH araC/xylS-type domain-containing protein</fullName>
    </recommendedName>
</protein>
<dbReference type="Proteomes" id="UP000002675">
    <property type="component" value="Chromosome II"/>
</dbReference>
<name>Q7MD65_VIBVY</name>
<dbReference type="SUPFAM" id="SSF46689">
    <property type="entry name" value="Homeodomain-like"/>
    <property type="match status" value="1"/>
</dbReference>
<reference evidence="5 6" key="1">
    <citation type="journal article" date="2003" name="Genome Res.">
        <title>Comparative genome analysis of Vibrio vulnificus, a marine pathogen.</title>
        <authorList>
            <person name="Chen C.Y."/>
            <person name="Wu K.M."/>
            <person name="Chang Y.C."/>
            <person name="Chang C.H."/>
            <person name="Tsai H.C."/>
            <person name="Liao T.L."/>
            <person name="Liu Y.M."/>
            <person name="Chen H.J."/>
            <person name="Shen A.B."/>
            <person name="Li J.C."/>
            <person name="Su T.L."/>
            <person name="Shao C.P."/>
            <person name="Lee C.T."/>
            <person name="Hor L.I."/>
            <person name="Tsai S.F."/>
        </authorList>
    </citation>
    <scope>NUCLEOTIDE SEQUENCE [LARGE SCALE GENOMIC DNA]</scope>
    <source>
        <strain evidence="5 6">YJ016</strain>
    </source>
</reference>
<evidence type="ECO:0000313" key="5">
    <source>
        <dbReference type="EMBL" id="BAC97197.1"/>
    </source>
</evidence>
<dbReference type="PANTHER" id="PTHR47894">
    <property type="entry name" value="HTH-TYPE TRANSCRIPTIONAL REGULATOR GADX"/>
    <property type="match status" value="1"/>
</dbReference>
<dbReference type="Gene3D" id="1.10.10.60">
    <property type="entry name" value="Homeodomain-like"/>
    <property type="match status" value="1"/>
</dbReference>
<sequence length="276" mass="32106">MWLSSQQLMSFLMAMVRHSNKKVGLEVGKLITLSQISPALESNIRRCGDLSQAIETLIQMIPELSSHVVIWVEQIHGDWYLCHRGAYHPSTLGFDQTEWFRSYALLSMCRLFLGKEWVPEHVYMSFSKHLAQGLPFEFSNTRFSFDHPFGAIKVELDKDYQPISLTTNEVDWVERIKRLSHTYAMLPWFTVDWFAGFLHMSSRTLQRKLAEKGLSLKALRDEARVETAKQLLQEKVTSEEVAWCCGYNDLSNFNRAFRRWTGVTPAQYRTRNKESA</sequence>
<dbReference type="GO" id="GO:0005829">
    <property type="term" value="C:cytosol"/>
    <property type="evidence" value="ECO:0007669"/>
    <property type="project" value="TreeGrafter"/>
</dbReference>
<dbReference type="HOGENOM" id="CLU_047522_1_2_6"/>
<dbReference type="GO" id="GO:0003700">
    <property type="term" value="F:DNA-binding transcription factor activity"/>
    <property type="evidence" value="ECO:0007669"/>
    <property type="project" value="InterPro"/>
</dbReference>
<keyword evidence="2" id="KW-0238">DNA-binding</keyword>
<dbReference type="SMART" id="SM00342">
    <property type="entry name" value="HTH_ARAC"/>
    <property type="match status" value="1"/>
</dbReference>
<organism evidence="5 6">
    <name type="scientific">Vibrio vulnificus (strain YJ016)</name>
    <dbReference type="NCBI Taxonomy" id="196600"/>
    <lineage>
        <taxon>Bacteria</taxon>
        <taxon>Pseudomonadati</taxon>
        <taxon>Pseudomonadota</taxon>
        <taxon>Gammaproteobacteria</taxon>
        <taxon>Vibrionales</taxon>
        <taxon>Vibrionaceae</taxon>
        <taxon>Vibrio</taxon>
    </lineage>
</organism>
<evidence type="ECO:0000313" key="6">
    <source>
        <dbReference type="Proteomes" id="UP000002675"/>
    </source>
</evidence>
<evidence type="ECO:0000256" key="2">
    <source>
        <dbReference type="ARBA" id="ARBA00023125"/>
    </source>
</evidence>
<dbReference type="Pfam" id="PF12833">
    <property type="entry name" value="HTH_18"/>
    <property type="match status" value="1"/>
</dbReference>
<dbReference type="InterPro" id="IPR009057">
    <property type="entry name" value="Homeodomain-like_sf"/>
</dbReference>
<dbReference type="AlphaFoldDB" id="Q7MD65"/>
<dbReference type="PRINTS" id="PR00032">
    <property type="entry name" value="HTHARAC"/>
</dbReference>
<gene>
    <name evidence="5" type="ordered locus">VVA1171</name>
</gene>
<dbReference type="InterPro" id="IPR018060">
    <property type="entry name" value="HTH_AraC"/>
</dbReference>
<dbReference type="EMBL" id="BA000038">
    <property type="protein sequence ID" value="BAC97197.1"/>
    <property type="molecule type" value="Genomic_DNA"/>
</dbReference>
<dbReference type="PROSITE" id="PS01124">
    <property type="entry name" value="HTH_ARAC_FAMILY_2"/>
    <property type="match status" value="1"/>
</dbReference>